<dbReference type="InterPro" id="IPR020904">
    <property type="entry name" value="Sc_DH/Rdtase_CS"/>
</dbReference>
<organism evidence="5 6">
    <name type="scientific">Novosphingobium sediminicola</name>
    <dbReference type="NCBI Taxonomy" id="563162"/>
    <lineage>
        <taxon>Bacteria</taxon>
        <taxon>Pseudomonadati</taxon>
        <taxon>Pseudomonadota</taxon>
        <taxon>Alphaproteobacteria</taxon>
        <taxon>Sphingomonadales</taxon>
        <taxon>Sphingomonadaceae</taxon>
        <taxon>Novosphingobium</taxon>
    </lineage>
</organism>
<dbReference type="CDD" id="cd05233">
    <property type="entry name" value="SDR_c"/>
    <property type="match status" value="1"/>
</dbReference>
<dbReference type="PRINTS" id="PR00081">
    <property type="entry name" value="GDHRDH"/>
</dbReference>
<dbReference type="PROSITE" id="PS00061">
    <property type="entry name" value="ADH_SHORT"/>
    <property type="match status" value="1"/>
</dbReference>
<keyword evidence="2" id="KW-0560">Oxidoreductase</keyword>
<proteinExistence type="inferred from homology"/>
<dbReference type="PRINTS" id="PR00080">
    <property type="entry name" value="SDRFAMILY"/>
</dbReference>
<evidence type="ECO:0000313" key="5">
    <source>
        <dbReference type="EMBL" id="MBB3957316.1"/>
    </source>
</evidence>
<gene>
    <name evidence="5" type="ORF">GGR38_004290</name>
</gene>
<dbReference type="Pfam" id="PF13561">
    <property type="entry name" value="adh_short_C2"/>
    <property type="match status" value="1"/>
</dbReference>
<reference evidence="5 6" key="1">
    <citation type="submission" date="2020-08" db="EMBL/GenBank/DDBJ databases">
        <title>Genomic Encyclopedia of Type Strains, Phase IV (KMG-IV): sequencing the most valuable type-strain genomes for metagenomic binning, comparative biology and taxonomic classification.</title>
        <authorList>
            <person name="Goeker M."/>
        </authorList>
    </citation>
    <scope>NUCLEOTIDE SEQUENCE [LARGE SCALE GENOMIC DNA]</scope>
    <source>
        <strain evidence="5 6">DSM 27057</strain>
    </source>
</reference>
<feature type="domain" description="Ketoreductase" evidence="4">
    <location>
        <begin position="8"/>
        <end position="176"/>
    </location>
</feature>
<dbReference type="SUPFAM" id="SSF51735">
    <property type="entry name" value="NAD(P)-binding Rossmann-fold domains"/>
    <property type="match status" value="1"/>
</dbReference>
<evidence type="ECO:0000256" key="3">
    <source>
        <dbReference type="ARBA" id="ARBA00023027"/>
    </source>
</evidence>
<protein>
    <submittedName>
        <fullName evidence="5">NAD(P)-dependent dehydrogenase (Short-subunit alcohol dehydrogenase family)</fullName>
    </submittedName>
</protein>
<dbReference type="InterPro" id="IPR002347">
    <property type="entry name" value="SDR_fam"/>
</dbReference>
<dbReference type="AlphaFoldDB" id="A0A7W6CIR8"/>
<keyword evidence="6" id="KW-1185">Reference proteome</keyword>
<accession>A0A7W6CIR8</accession>
<dbReference type="InterPro" id="IPR057326">
    <property type="entry name" value="KR_dom"/>
</dbReference>
<dbReference type="Proteomes" id="UP000548867">
    <property type="component" value="Unassembled WGS sequence"/>
</dbReference>
<evidence type="ECO:0000313" key="6">
    <source>
        <dbReference type="Proteomes" id="UP000548867"/>
    </source>
</evidence>
<comment type="similarity">
    <text evidence="1">Belongs to the short-chain dehydrogenases/reductases (SDR) family.</text>
</comment>
<dbReference type="GO" id="GO:0016491">
    <property type="term" value="F:oxidoreductase activity"/>
    <property type="evidence" value="ECO:0007669"/>
    <property type="project" value="UniProtKB-KW"/>
</dbReference>
<sequence>MTGRLNERCGIVTGAGSGIGAATARRLRQDGARVLTADMRGEVDLLLDVTARDAGKTLTEATMARFGRLDFVVPCAGVSAFCPLAGHSDDYFEQVMAVNVTAVFRLIRDAAPHLCASPAGRIVTIGSVASAFGDAGLVAYGTSKHAVLGMTRALAGELGPHGVTANCVMPGAIDTPMTAPAFAAMPEYRTHWERKAALGRLGRPEDIADVIAFLLSDDARFVTGQEWMVDGGAMTRM</sequence>
<dbReference type="InterPro" id="IPR036291">
    <property type="entry name" value="NAD(P)-bd_dom_sf"/>
</dbReference>
<evidence type="ECO:0000259" key="4">
    <source>
        <dbReference type="SMART" id="SM00822"/>
    </source>
</evidence>
<evidence type="ECO:0000256" key="1">
    <source>
        <dbReference type="ARBA" id="ARBA00006484"/>
    </source>
</evidence>
<comment type="caution">
    <text evidence="5">The sequence shown here is derived from an EMBL/GenBank/DDBJ whole genome shotgun (WGS) entry which is preliminary data.</text>
</comment>
<dbReference type="FunFam" id="3.40.50.720:FF:000084">
    <property type="entry name" value="Short-chain dehydrogenase reductase"/>
    <property type="match status" value="1"/>
</dbReference>
<keyword evidence="3" id="KW-0520">NAD</keyword>
<name>A0A7W6CIR8_9SPHN</name>
<dbReference type="RefSeq" id="WP_183628503.1">
    <property type="nucleotide sequence ID" value="NZ_JACIDX010000021.1"/>
</dbReference>
<dbReference type="EMBL" id="JACIDX010000021">
    <property type="protein sequence ID" value="MBB3957316.1"/>
    <property type="molecule type" value="Genomic_DNA"/>
</dbReference>
<evidence type="ECO:0000256" key="2">
    <source>
        <dbReference type="ARBA" id="ARBA00023002"/>
    </source>
</evidence>
<dbReference type="Gene3D" id="3.40.50.720">
    <property type="entry name" value="NAD(P)-binding Rossmann-like Domain"/>
    <property type="match status" value="1"/>
</dbReference>
<dbReference type="SMART" id="SM00822">
    <property type="entry name" value="PKS_KR"/>
    <property type="match status" value="1"/>
</dbReference>
<dbReference type="PANTHER" id="PTHR24321">
    <property type="entry name" value="DEHYDROGENASES, SHORT CHAIN"/>
    <property type="match status" value="1"/>
</dbReference>
<dbReference type="PANTHER" id="PTHR24321:SF8">
    <property type="entry name" value="ESTRADIOL 17-BETA-DEHYDROGENASE 8-RELATED"/>
    <property type="match status" value="1"/>
</dbReference>